<reference evidence="6" key="1">
    <citation type="submission" date="2016-10" db="EMBL/GenBank/DDBJ databases">
        <authorList>
            <person name="Benchimol M."/>
            <person name="Almeida L.G."/>
            <person name="Vasconcelos A.T."/>
            <person name="Perreira-Neves A."/>
            <person name="Rosa I.A."/>
            <person name="Tasca T."/>
            <person name="Bogo M.R."/>
            <person name="de Souza W."/>
        </authorList>
    </citation>
    <scope>NUCLEOTIDE SEQUENCE [LARGE SCALE GENOMIC DNA]</scope>
    <source>
        <strain evidence="6">K</strain>
    </source>
</reference>
<dbReference type="PROSITE" id="PS50011">
    <property type="entry name" value="PROTEIN_KINASE_DOM"/>
    <property type="match status" value="1"/>
</dbReference>
<evidence type="ECO:0000313" key="7">
    <source>
        <dbReference type="Proteomes" id="UP000179807"/>
    </source>
</evidence>
<dbReference type="InterPro" id="IPR017441">
    <property type="entry name" value="Protein_kinase_ATP_BS"/>
</dbReference>
<dbReference type="PROSITE" id="PS00108">
    <property type="entry name" value="PROTEIN_KINASE_ST"/>
    <property type="match status" value="1"/>
</dbReference>
<dbReference type="Pfam" id="PF00069">
    <property type="entry name" value="Pkinase"/>
    <property type="match status" value="1"/>
</dbReference>
<dbReference type="InterPro" id="IPR008271">
    <property type="entry name" value="Ser/Thr_kinase_AS"/>
</dbReference>
<dbReference type="InterPro" id="IPR011009">
    <property type="entry name" value="Kinase-like_dom_sf"/>
</dbReference>
<accession>A0A1J4J828</accession>
<dbReference type="SMART" id="SM00220">
    <property type="entry name" value="S_TKc"/>
    <property type="match status" value="1"/>
</dbReference>
<dbReference type="VEuPathDB" id="TrichDB:TRFO_38542"/>
<gene>
    <name evidence="6" type="ORF">TRFO_38542</name>
</gene>
<keyword evidence="2 3" id="KW-0067">ATP-binding</keyword>
<dbReference type="PANTHER" id="PTHR24362">
    <property type="entry name" value="SERINE/THREONINE-PROTEIN KINASE NEK"/>
    <property type="match status" value="1"/>
</dbReference>
<organism evidence="6 7">
    <name type="scientific">Tritrichomonas foetus</name>
    <dbReference type="NCBI Taxonomy" id="1144522"/>
    <lineage>
        <taxon>Eukaryota</taxon>
        <taxon>Metamonada</taxon>
        <taxon>Parabasalia</taxon>
        <taxon>Tritrichomonadida</taxon>
        <taxon>Tritrichomonadidae</taxon>
        <taxon>Tritrichomonas</taxon>
    </lineage>
</organism>
<dbReference type="GO" id="GO:0004674">
    <property type="term" value="F:protein serine/threonine kinase activity"/>
    <property type="evidence" value="ECO:0007669"/>
    <property type="project" value="UniProtKB-KW"/>
</dbReference>
<evidence type="ECO:0000256" key="2">
    <source>
        <dbReference type="ARBA" id="ARBA00022840"/>
    </source>
</evidence>
<dbReference type="AlphaFoldDB" id="A0A1J4J828"/>
<keyword evidence="6" id="KW-0418">Kinase</keyword>
<evidence type="ECO:0000259" key="5">
    <source>
        <dbReference type="PROSITE" id="PS50011"/>
    </source>
</evidence>
<dbReference type="PANTHER" id="PTHR24362:SF309">
    <property type="entry name" value="PROTEIN KINASE DOMAIN-CONTAINING PROTEIN"/>
    <property type="match status" value="1"/>
</dbReference>
<name>A0A1J4J828_9EUKA</name>
<dbReference type="EMBL" id="MLAK01001251">
    <property type="protein sequence ID" value="OHS95350.1"/>
    <property type="molecule type" value="Genomic_DNA"/>
</dbReference>
<protein>
    <submittedName>
        <fullName evidence="6">CAMK family protein kinase</fullName>
    </submittedName>
</protein>
<keyword evidence="1 3" id="KW-0547">Nucleotide-binding</keyword>
<evidence type="ECO:0000256" key="3">
    <source>
        <dbReference type="PROSITE-ProRule" id="PRU10141"/>
    </source>
</evidence>
<feature type="domain" description="Protein kinase" evidence="5">
    <location>
        <begin position="24"/>
        <end position="273"/>
    </location>
</feature>
<dbReference type="GeneID" id="94846808"/>
<dbReference type="Proteomes" id="UP000179807">
    <property type="component" value="Unassembled WGS sequence"/>
</dbReference>
<dbReference type="Gene3D" id="1.10.510.10">
    <property type="entry name" value="Transferase(Phosphotransferase) domain 1"/>
    <property type="match status" value="1"/>
</dbReference>
<comment type="similarity">
    <text evidence="4">Belongs to the protein kinase superfamily.</text>
</comment>
<dbReference type="RefSeq" id="XP_068348487.1">
    <property type="nucleotide sequence ID" value="XM_068512104.1"/>
</dbReference>
<dbReference type="OrthoDB" id="10252171at2759"/>
<dbReference type="GO" id="GO:0005524">
    <property type="term" value="F:ATP binding"/>
    <property type="evidence" value="ECO:0007669"/>
    <property type="project" value="UniProtKB-UniRule"/>
</dbReference>
<dbReference type="InterPro" id="IPR000719">
    <property type="entry name" value="Prot_kinase_dom"/>
</dbReference>
<sequence length="368" mass="41744">MSTAATNNTNVVRSSSLPFVLNGYNFLTLIGKGGFAEVFLVINMKYNKQFVAKVMTYDESKIDTFESEVQALCKLNHPNIIRIYDHFKINSQIFMILEFCSKGSLHNELTITKGLSYKRFLELSKEIVSALVYCHSKGIAHRDIKPGNVLIDDFYHTKLADFGLSLSNLLDGKLQTKFGGSYEYTAPEIFQKKPHDPKAGDVWALGVMFATMVTGVIPWKADSLGELKERVAKGKLTFAKQLPSKLEDLVRKMVVVDPKARLTMEEVAKHPVFSDYVSVIRPISQPKKILWDQISRKSDQVDESCDIMPENIFEMPTDVNVMTSVRAVQTAFLHGNIKQNKMISNRFYKRKSSDLTFIDFPDEVKEVM</sequence>
<keyword evidence="7" id="KW-1185">Reference proteome</keyword>
<keyword evidence="6" id="KW-0808">Transferase</keyword>
<dbReference type="PROSITE" id="PS00107">
    <property type="entry name" value="PROTEIN_KINASE_ATP"/>
    <property type="match status" value="1"/>
</dbReference>
<feature type="binding site" evidence="3">
    <location>
        <position position="53"/>
    </location>
    <ligand>
        <name>ATP</name>
        <dbReference type="ChEBI" id="CHEBI:30616"/>
    </ligand>
</feature>
<proteinExistence type="inferred from homology"/>
<dbReference type="SUPFAM" id="SSF56112">
    <property type="entry name" value="Protein kinase-like (PK-like)"/>
    <property type="match status" value="1"/>
</dbReference>
<evidence type="ECO:0000256" key="4">
    <source>
        <dbReference type="RuleBase" id="RU000304"/>
    </source>
</evidence>
<comment type="caution">
    <text evidence="6">The sequence shown here is derived from an EMBL/GenBank/DDBJ whole genome shotgun (WGS) entry which is preliminary data.</text>
</comment>
<keyword evidence="4" id="KW-0723">Serine/threonine-protein kinase</keyword>
<evidence type="ECO:0000313" key="6">
    <source>
        <dbReference type="EMBL" id="OHS95350.1"/>
    </source>
</evidence>
<dbReference type="FunFam" id="1.10.510.10:FF:000571">
    <property type="entry name" value="Maternal embryonic leucine zipper kinase"/>
    <property type="match status" value="1"/>
</dbReference>
<evidence type="ECO:0000256" key="1">
    <source>
        <dbReference type="ARBA" id="ARBA00022741"/>
    </source>
</evidence>